<feature type="domain" description="Helix-turn-helix" evidence="1">
    <location>
        <begin position="18"/>
        <end position="61"/>
    </location>
</feature>
<evidence type="ECO:0000313" key="3">
    <source>
        <dbReference type="Proteomes" id="UP001597063"/>
    </source>
</evidence>
<proteinExistence type="predicted"/>
<name>A0ABW2XIK6_9ACTN</name>
<comment type="caution">
    <text evidence="2">The sequence shown here is derived from an EMBL/GenBank/DDBJ whole genome shotgun (WGS) entry which is preliminary data.</text>
</comment>
<dbReference type="InterPro" id="IPR041657">
    <property type="entry name" value="HTH_17"/>
</dbReference>
<organism evidence="2 3">
    <name type="scientific">Actinomadura fibrosa</name>
    <dbReference type="NCBI Taxonomy" id="111802"/>
    <lineage>
        <taxon>Bacteria</taxon>
        <taxon>Bacillati</taxon>
        <taxon>Actinomycetota</taxon>
        <taxon>Actinomycetes</taxon>
        <taxon>Streptosporangiales</taxon>
        <taxon>Thermomonosporaceae</taxon>
        <taxon>Actinomadura</taxon>
    </lineage>
</organism>
<protein>
    <submittedName>
        <fullName evidence="2">Helix-turn-helix transcriptional regulator</fullName>
    </submittedName>
</protein>
<dbReference type="RefSeq" id="WP_131756710.1">
    <property type="nucleotide sequence ID" value="NZ_CAACUY010000020.1"/>
</dbReference>
<gene>
    <name evidence="2" type="ORF">ACFQZM_07455</name>
</gene>
<keyword evidence="3" id="KW-1185">Reference proteome</keyword>
<dbReference type="Proteomes" id="UP001597063">
    <property type="component" value="Unassembled WGS sequence"/>
</dbReference>
<dbReference type="EMBL" id="JBHTGP010000003">
    <property type="protein sequence ID" value="MFD0684326.1"/>
    <property type="molecule type" value="Genomic_DNA"/>
</dbReference>
<sequence>MISSPLTFPELFRLPLVLDLRTAAQAFGFCQATAYRLIQDEKFPCPVLRVGRHYRVPTAGVLKALGIGEMPVYTDDITRGIEYTEERITD</sequence>
<evidence type="ECO:0000313" key="2">
    <source>
        <dbReference type="EMBL" id="MFD0684326.1"/>
    </source>
</evidence>
<accession>A0ABW2XIK6</accession>
<reference evidence="3" key="1">
    <citation type="journal article" date="2019" name="Int. J. Syst. Evol. Microbiol.">
        <title>The Global Catalogue of Microorganisms (GCM) 10K type strain sequencing project: providing services to taxonomists for standard genome sequencing and annotation.</title>
        <authorList>
            <consortium name="The Broad Institute Genomics Platform"/>
            <consortium name="The Broad Institute Genome Sequencing Center for Infectious Disease"/>
            <person name="Wu L."/>
            <person name="Ma J."/>
        </authorList>
    </citation>
    <scope>NUCLEOTIDE SEQUENCE [LARGE SCALE GENOMIC DNA]</scope>
    <source>
        <strain evidence="3">JCM 9371</strain>
    </source>
</reference>
<evidence type="ECO:0000259" key="1">
    <source>
        <dbReference type="Pfam" id="PF12728"/>
    </source>
</evidence>
<dbReference type="Pfam" id="PF12728">
    <property type="entry name" value="HTH_17"/>
    <property type="match status" value="1"/>
</dbReference>